<reference evidence="3" key="1">
    <citation type="journal article" date="2020" name="Stud. Mycol.">
        <title>101 Dothideomycetes genomes: a test case for predicting lifestyles and emergence of pathogens.</title>
        <authorList>
            <person name="Haridas S."/>
            <person name="Albert R."/>
            <person name="Binder M."/>
            <person name="Bloem J."/>
            <person name="Labutti K."/>
            <person name="Salamov A."/>
            <person name="Andreopoulos B."/>
            <person name="Baker S."/>
            <person name="Barry K."/>
            <person name="Bills G."/>
            <person name="Bluhm B."/>
            <person name="Cannon C."/>
            <person name="Castanera R."/>
            <person name="Culley D."/>
            <person name="Daum C."/>
            <person name="Ezra D."/>
            <person name="Gonzalez J."/>
            <person name="Henrissat B."/>
            <person name="Kuo A."/>
            <person name="Liang C."/>
            <person name="Lipzen A."/>
            <person name="Lutzoni F."/>
            <person name="Magnuson J."/>
            <person name="Mondo S."/>
            <person name="Nolan M."/>
            <person name="Ohm R."/>
            <person name="Pangilinan J."/>
            <person name="Park H.-J."/>
            <person name="Ramirez L."/>
            <person name="Alfaro M."/>
            <person name="Sun H."/>
            <person name="Tritt A."/>
            <person name="Yoshinaga Y."/>
            <person name="Zwiers L.-H."/>
            <person name="Turgeon B."/>
            <person name="Goodwin S."/>
            <person name="Spatafora J."/>
            <person name="Crous P."/>
            <person name="Grigoriev I."/>
        </authorList>
    </citation>
    <scope>NUCLEOTIDE SEQUENCE</scope>
    <source>
        <strain evidence="3">CBS 113818</strain>
    </source>
</reference>
<evidence type="ECO:0000259" key="2">
    <source>
        <dbReference type="Pfam" id="PF26013"/>
    </source>
</evidence>
<dbReference type="PANTHER" id="PTHR39601:SF1">
    <property type="entry name" value="CHORIOGENIN HMINOR"/>
    <property type="match status" value="1"/>
</dbReference>
<evidence type="ECO:0000313" key="3">
    <source>
        <dbReference type="EMBL" id="KAF2823565.1"/>
    </source>
</evidence>
<dbReference type="EMBL" id="MU006232">
    <property type="protein sequence ID" value="KAF2823565.1"/>
    <property type="molecule type" value="Genomic_DNA"/>
</dbReference>
<dbReference type="InterPro" id="IPR058317">
    <property type="entry name" value="DUF8004"/>
</dbReference>
<feature type="domain" description="DUF8004" evidence="2">
    <location>
        <begin position="262"/>
        <end position="353"/>
    </location>
</feature>
<feature type="compositionally biased region" description="Polar residues" evidence="1">
    <location>
        <begin position="915"/>
        <end position="927"/>
    </location>
</feature>
<dbReference type="Proteomes" id="UP000799424">
    <property type="component" value="Unassembled WGS sequence"/>
</dbReference>
<feature type="compositionally biased region" description="Low complexity" evidence="1">
    <location>
        <begin position="660"/>
        <end position="671"/>
    </location>
</feature>
<feature type="region of interest" description="Disordered" evidence="1">
    <location>
        <begin position="915"/>
        <end position="947"/>
    </location>
</feature>
<proteinExistence type="predicted"/>
<accession>A0A6A6ZTC6</accession>
<dbReference type="OrthoDB" id="4114825at2759"/>
<gene>
    <name evidence="3" type="ORF">CC86DRAFT_69475</name>
</gene>
<evidence type="ECO:0000256" key="1">
    <source>
        <dbReference type="SAM" id="MobiDB-lite"/>
    </source>
</evidence>
<sequence length="1025" mass="113206">MALGDMLHTTLSVEEGHTIAIPSRSSSISRTGTTLQPNDRRMAARRSLAKENGGHLSFLYDDPNTADTRSASSFPADKMNSPSKMNRGYSSCAAPSRNSTHNVKVQRWDGLTRSVCNWDGLRKDSELWIPNGNCLVHLYAIGASRRGPSFSVPLRALRQKSCGAMLEICYAQTTAKTSAGLPESRRMHTFDNLNRESSIVELYIPAPEHASREESFDWHLTTRNFFAFVLGKPLVGRQMGQAFAGLYERMKLFRSKHINNHQDFLVYAETQGYRDLVECTDYALASLYYAERYKLRDVWIDAFAHCVGMSNSVALSPEYTAISRLSKALISRAYLEVDVHLGRVAKALRTFLEDDFSPAYLGLADGARNHLHRFRKFLHHFYVEKFGYWPPPKTAPYPKALYKSMFYDFKSLYDLLVDTESQSDIAFQKPASGGICVLQTVDHFDRRYKFTAQPHTLPLLPAGLGQTTTRSFSSTSLNKKTRDLQMKSAALVAATNSLSIDTEQPKIVQAYLEFERTHAANSSQREDKVTPIDARKVRWLLIYGTLQYLTSALRAPQGVRDVESPDYPLCCLVAGQQAWNLGTPIATPPVCTQPANSSLVIDDYFGGVHRSPSPTIQPDCQREDYFTPQTAARRGPADANAPPKPQLPTRQSSTRTFGPLSSLSSKGSRRNSLILKPASHCPIMVQGYGDGLNQATTQTSSLNVAESKGVAESHRLSRSTLGDGSSNRTSWLKPQDPSSYISKPTPGHTRTRTPLLITSQLEHVVQIADSDDPDDSMSRSDSTGSKGSVWTDEGSAASSNSSGDCERHPFYKVSTAEHSGLLGGLVAVDGTRVSLDVPESTSQKDIHPLLRTSSIQNNNFQFDFGVDDTEAVNYADTAGSIGMAFSAPPSPPLQKHASPNAPVSRTMSLITQKTPYITGPNTTTSSLAPDATSRRKSRSSDILSGLISSPGELRDRYNNAIRRLESPNNVTPQHGHLSTDSTSGALPPTVTKTSHATKMPSLRNRIWHDDNNDKKERRMSSFWRR</sequence>
<dbReference type="Pfam" id="PF26013">
    <property type="entry name" value="DUF8004"/>
    <property type="match status" value="1"/>
</dbReference>
<evidence type="ECO:0000313" key="4">
    <source>
        <dbReference type="Proteomes" id="UP000799424"/>
    </source>
</evidence>
<dbReference type="PANTHER" id="PTHR39601">
    <property type="entry name" value="CHORIOGENIN HMINOR"/>
    <property type="match status" value="1"/>
</dbReference>
<feature type="compositionally biased region" description="Basic and acidic residues" evidence="1">
    <location>
        <begin position="1006"/>
        <end position="1019"/>
    </location>
</feature>
<feature type="compositionally biased region" description="Polar residues" evidence="1">
    <location>
        <begin position="966"/>
        <end position="996"/>
    </location>
</feature>
<organism evidence="3 4">
    <name type="scientific">Ophiobolus disseminans</name>
    <dbReference type="NCBI Taxonomy" id="1469910"/>
    <lineage>
        <taxon>Eukaryota</taxon>
        <taxon>Fungi</taxon>
        <taxon>Dikarya</taxon>
        <taxon>Ascomycota</taxon>
        <taxon>Pezizomycotina</taxon>
        <taxon>Dothideomycetes</taxon>
        <taxon>Pleosporomycetidae</taxon>
        <taxon>Pleosporales</taxon>
        <taxon>Pleosporineae</taxon>
        <taxon>Phaeosphaeriaceae</taxon>
        <taxon>Ophiobolus</taxon>
    </lineage>
</organism>
<feature type="region of interest" description="Disordered" evidence="1">
    <location>
        <begin position="703"/>
        <end position="751"/>
    </location>
</feature>
<feature type="region of interest" description="Disordered" evidence="1">
    <location>
        <begin position="966"/>
        <end position="1025"/>
    </location>
</feature>
<feature type="region of interest" description="Disordered" evidence="1">
    <location>
        <begin position="769"/>
        <end position="805"/>
    </location>
</feature>
<feature type="region of interest" description="Disordered" evidence="1">
    <location>
        <begin position="69"/>
        <end position="97"/>
    </location>
</feature>
<feature type="region of interest" description="Disordered" evidence="1">
    <location>
        <begin position="631"/>
        <end position="671"/>
    </location>
</feature>
<keyword evidence="4" id="KW-1185">Reference proteome</keyword>
<feature type="compositionally biased region" description="Polar residues" evidence="1">
    <location>
        <begin position="718"/>
        <end position="742"/>
    </location>
</feature>
<protein>
    <recommendedName>
        <fullName evidence="2">DUF8004 domain-containing protein</fullName>
    </recommendedName>
</protein>
<name>A0A6A6ZTC6_9PLEO</name>
<dbReference type="AlphaFoldDB" id="A0A6A6ZTC6"/>